<comment type="caution">
    <text evidence="4">The sequence shown here is derived from an EMBL/GenBank/DDBJ whole genome shotgun (WGS) entry which is preliminary data.</text>
</comment>
<dbReference type="PROSITE" id="PS51274">
    <property type="entry name" value="GATASE_COBBQ"/>
    <property type="match status" value="1"/>
</dbReference>
<keyword evidence="1 2" id="KW-0315">Glutamine amidotransferase</keyword>
<accession>A0A2A5RK20</accession>
<feature type="active site" evidence="2">
    <location>
        <position position="206"/>
    </location>
</feature>
<dbReference type="GO" id="GO:0009236">
    <property type="term" value="P:cobalamin biosynthetic process"/>
    <property type="evidence" value="ECO:0007669"/>
    <property type="project" value="InterPro"/>
</dbReference>
<feature type="active site" description="Nucleophile" evidence="2">
    <location>
        <position position="107"/>
    </location>
</feature>
<dbReference type="PANTHER" id="PTHR21343">
    <property type="entry name" value="DETHIOBIOTIN SYNTHETASE"/>
    <property type="match status" value="1"/>
</dbReference>
<proteinExistence type="inferred from homology"/>
<name>A0A2A5RK20_9LACT</name>
<dbReference type="SUPFAM" id="SSF52317">
    <property type="entry name" value="Class I glutamine amidotransferase-like"/>
    <property type="match status" value="1"/>
</dbReference>
<keyword evidence="2" id="KW-0961">Cell wall biogenesis/degradation</keyword>
<dbReference type="EC" id="3.5.1.2" evidence="2"/>
<organism evidence="4 5">
    <name type="scientific">Lactococcus fujiensis JCM 16395</name>
    <dbReference type="NCBI Taxonomy" id="1291764"/>
    <lineage>
        <taxon>Bacteria</taxon>
        <taxon>Bacillati</taxon>
        <taxon>Bacillota</taxon>
        <taxon>Bacilli</taxon>
        <taxon>Lactobacillales</taxon>
        <taxon>Streptococcaceae</taxon>
        <taxon>Lactococcus</taxon>
    </lineage>
</organism>
<dbReference type="STRING" id="1291764.GCA_001311235_01642"/>
<keyword evidence="4" id="KW-0808">Transferase</keyword>
<comment type="catalytic activity">
    <reaction evidence="2">
        <text>L-glutamine + H2O = L-glutamate + NH4(+)</text>
        <dbReference type="Rhea" id="RHEA:15889"/>
        <dbReference type="ChEBI" id="CHEBI:15377"/>
        <dbReference type="ChEBI" id="CHEBI:28938"/>
        <dbReference type="ChEBI" id="CHEBI:29985"/>
        <dbReference type="ChEBI" id="CHEBI:58359"/>
        <dbReference type="EC" id="3.5.1.2"/>
    </reaction>
</comment>
<dbReference type="GO" id="GO:0009252">
    <property type="term" value="P:peptidoglycan biosynthetic process"/>
    <property type="evidence" value="ECO:0007669"/>
    <property type="project" value="UniProtKB-UniRule"/>
</dbReference>
<keyword evidence="2" id="KW-0436">Ligase</keyword>
<evidence type="ECO:0000256" key="2">
    <source>
        <dbReference type="HAMAP-Rule" id="MF_02213"/>
    </source>
</evidence>
<dbReference type="GO" id="GO:0004359">
    <property type="term" value="F:glutaminase activity"/>
    <property type="evidence" value="ECO:0007669"/>
    <property type="project" value="UniProtKB-UniRule"/>
</dbReference>
<dbReference type="PANTHER" id="PTHR21343:SF9">
    <property type="entry name" value="LIPID II ISOGLUTAMINYL SYNTHASE (GLUTAMINE-HYDROLYZING) SUBUNIT GATD"/>
    <property type="match status" value="1"/>
</dbReference>
<evidence type="ECO:0000256" key="1">
    <source>
        <dbReference type="ARBA" id="ARBA00022962"/>
    </source>
</evidence>
<comment type="pathway">
    <text evidence="2">Cell wall biogenesis; peptidoglycan biosynthesis.</text>
</comment>
<keyword evidence="2" id="KW-0573">Peptidoglycan synthesis</keyword>
<dbReference type="UniPathway" id="UPA00219"/>
<protein>
    <recommendedName>
        <fullName evidence="2">Lipid II isoglutaminyl synthase (glutamine-hydrolyzing) subunit GatD</fullName>
        <ecNumber evidence="2">6.3.5.13</ecNumber>
    </recommendedName>
    <alternativeName>
        <fullName evidence="2">Lipid II isoglutaminyl synthase glutaminase subunit</fullName>
        <ecNumber evidence="2">3.5.1.2</ecNumber>
    </alternativeName>
</protein>
<dbReference type="GO" id="GO:0016740">
    <property type="term" value="F:transferase activity"/>
    <property type="evidence" value="ECO:0007669"/>
    <property type="project" value="UniProtKB-KW"/>
</dbReference>
<dbReference type="Gene3D" id="3.40.50.880">
    <property type="match status" value="1"/>
</dbReference>
<dbReference type="GO" id="GO:0071555">
    <property type="term" value="P:cell wall organization"/>
    <property type="evidence" value="ECO:0007669"/>
    <property type="project" value="UniProtKB-KW"/>
</dbReference>
<dbReference type="GO" id="GO:0140282">
    <property type="term" value="F:carbon-nitrogen ligase activity on lipid II"/>
    <property type="evidence" value="ECO:0007669"/>
    <property type="project" value="UniProtKB-UniRule"/>
</dbReference>
<sequence length="258" mass="28779">MTYTSLKSNLKNPKYNLRVAHLYGDLMNTYGDNGNILMLKYVGEKLGAEMIFDIVSIGDSFKSDDYNLVFWGGGQDYEQGIIATHLSELTDELRTYIENEKPMLAICGGYQMLGQSYTLADGKQIACTGILGHYTENPGNDRIIGDVEIHNDEFDETYYGFENHGGRTYLSADEKPLGKVIYGGGNNGNSGEEGLIYKNTFASYFHGPLLSRNAKLAYRLVVIALRQKYGDDIDLPEFVDIMAKEELGQAISDIKRKA</sequence>
<feature type="binding site" evidence="2">
    <location>
        <position position="142"/>
    </location>
    <ligand>
        <name>substrate</name>
    </ligand>
</feature>
<reference evidence="4 5" key="1">
    <citation type="submission" date="2014-12" db="EMBL/GenBank/DDBJ databases">
        <title>Draft genome sequences of 10 type strains of Lactococcus.</title>
        <authorList>
            <person name="Sun Z."/>
            <person name="Zhong Z."/>
            <person name="Liu W."/>
            <person name="Zhang W."/>
            <person name="Zhang H."/>
        </authorList>
    </citation>
    <scope>NUCLEOTIDE SEQUENCE [LARGE SCALE GENOMIC DNA]</scope>
    <source>
        <strain evidence="4 5">JCM 16395</strain>
    </source>
</reference>
<keyword evidence="5" id="KW-1185">Reference proteome</keyword>
<dbReference type="InterPro" id="IPR054859">
    <property type="entry name" value="isoglutsynth_GatD"/>
</dbReference>
<evidence type="ECO:0000313" key="5">
    <source>
        <dbReference type="Proteomes" id="UP000218181"/>
    </source>
</evidence>
<comment type="similarity">
    <text evidence="2">Belongs to the CobB/CobQ family. GatD subfamily.</text>
</comment>
<dbReference type="OrthoDB" id="9782045at2"/>
<evidence type="ECO:0000313" key="4">
    <source>
        <dbReference type="EMBL" id="PCR99503.1"/>
    </source>
</evidence>
<gene>
    <name evidence="2" type="primary">gatD</name>
    <name evidence="4" type="ORF">RT41_GL001879</name>
</gene>
<dbReference type="InterPro" id="IPR033949">
    <property type="entry name" value="CobQ_GATase1"/>
</dbReference>
<keyword evidence="2" id="KW-0378">Hydrolase</keyword>
<dbReference type="RefSeq" id="WP_054639401.1">
    <property type="nucleotide sequence ID" value="NZ_BBAL01000005.1"/>
</dbReference>
<dbReference type="InterPro" id="IPR029062">
    <property type="entry name" value="Class_I_gatase-like"/>
</dbReference>
<dbReference type="Proteomes" id="UP000218181">
    <property type="component" value="Unassembled WGS sequence"/>
</dbReference>
<dbReference type="Pfam" id="PF07685">
    <property type="entry name" value="GATase_3"/>
    <property type="match status" value="1"/>
</dbReference>
<dbReference type="CDD" id="cd01750">
    <property type="entry name" value="GATase1_CobQ"/>
    <property type="match status" value="1"/>
</dbReference>
<dbReference type="EMBL" id="JXJU01000008">
    <property type="protein sequence ID" value="PCR99503.1"/>
    <property type="molecule type" value="Genomic_DNA"/>
</dbReference>
<feature type="domain" description="CobB/CobQ-like glutamine amidotransferase" evidence="3">
    <location>
        <begin position="18"/>
        <end position="213"/>
    </location>
</feature>
<dbReference type="AlphaFoldDB" id="A0A2A5RK20"/>
<comment type="subunit">
    <text evidence="2">Forms a heterodimer with MurT.</text>
</comment>
<dbReference type="InterPro" id="IPR011698">
    <property type="entry name" value="GATase_3"/>
</dbReference>
<dbReference type="EC" id="6.3.5.13" evidence="2"/>
<dbReference type="GO" id="GO:0008360">
    <property type="term" value="P:regulation of cell shape"/>
    <property type="evidence" value="ECO:0007669"/>
    <property type="project" value="UniProtKB-KW"/>
</dbReference>
<comment type="catalytic activity">
    <reaction evidence="2">
        <text>beta-D-GlcNAc-(1-&gt;4)-Mur2Ac(oyl-L-Ala-gamma-D-Glu-L-Lys-D-Ala-D-Ala)-di-trans,octa-cis-undecaprenyl diphosphate + L-glutamine + ATP + H2O = beta-D-GlcNAc-(1-&gt;4)-Mur2Ac(oyl-L-Ala-D-isoglutaminyl-L-Lys-D-Ala-D-Ala)-di-trans,octa-cis-undecaprenyl diphosphate + L-glutamate + ADP + phosphate + H(+)</text>
        <dbReference type="Rhea" id="RHEA:57928"/>
        <dbReference type="ChEBI" id="CHEBI:15377"/>
        <dbReference type="ChEBI" id="CHEBI:15378"/>
        <dbReference type="ChEBI" id="CHEBI:29985"/>
        <dbReference type="ChEBI" id="CHEBI:30616"/>
        <dbReference type="ChEBI" id="CHEBI:43474"/>
        <dbReference type="ChEBI" id="CHEBI:58359"/>
        <dbReference type="ChEBI" id="CHEBI:60033"/>
        <dbReference type="ChEBI" id="CHEBI:62233"/>
        <dbReference type="ChEBI" id="CHEBI:456216"/>
        <dbReference type="EC" id="6.3.5.13"/>
    </reaction>
</comment>
<dbReference type="InterPro" id="IPR043702">
    <property type="entry name" value="Lipid_II_synth_GatD"/>
</dbReference>
<dbReference type="HAMAP" id="MF_02213">
    <property type="entry name" value="Lipid_II_synth_GatD"/>
    <property type="match status" value="1"/>
</dbReference>
<evidence type="ECO:0000259" key="3">
    <source>
        <dbReference type="Pfam" id="PF07685"/>
    </source>
</evidence>
<comment type="function">
    <text evidence="2">The lipid II isoglutaminyl synthase complex catalyzes the formation of alpha-D-isoglutamine in the cell wall lipid II stem peptide. The GatD subunit catalyzes the hydrolysis of glutamine to glutamate and ammonia. The resulting ammonia molecule is channeled to the active site of MurT.</text>
</comment>
<dbReference type="NCBIfam" id="NF045636">
    <property type="entry name" value="isoglutsynth_GatD"/>
    <property type="match status" value="1"/>
</dbReference>
<keyword evidence="2" id="KW-0133">Cell shape</keyword>